<dbReference type="PANTHER" id="PTHR45661">
    <property type="entry name" value="SURFACE ANTIGEN"/>
    <property type="match status" value="1"/>
</dbReference>
<dbReference type="InterPro" id="IPR053139">
    <property type="entry name" value="Surface_bspA-like"/>
</dbReference>
<dbReference type="STRING" id="1235788.C802_04378"/>
<dbReference type="EMBL" id="ASSP01000032">
    <property type="protein sequence ID" value="EOS08767.1"/>
    <property type="molecule type" value="Genomic_DNA"/>
</dbReference>
<dbReference type="Gene3D" id="2.60.40.10">
    <property type="entry name" value="Immunoglobulins"/>
    <property type="match status" value="4"/>
</dbReference>
<dbReference type="SUPFAM" id="SSF52058">
    <property type="entry name" value="L domain-like"/>
    <property type="match status" value="1"/>
</dbReference>
<accession>R9HXP5</accession>
<evidence type="ECO:0000313" key="4">
    <source>
        <dbReference type="Proteomes" id="UP000014200"/>
    </source>
</evidence>
<dbReference type="PROSITE" id="PS51257">
    <property type="entry name" value="PROKAR_LIPOPROTEIN"/>
    <property type="match status" value="1"/>
</dbReference>
<feature type="domain" description="BACON" evidence="1">
    <location>
        <begin position="252"/>
        <end position="307"/>
    </location>
</feature>
<dbReference type="InterPro" id="IPR032675">
    <property type="entry name" value="LRR_dom_sf"/>
</dbReference>
<protein>
    <recommendedName>
        <fullName evidence="1 2">BACON domain-containing protein</fullName>
    </recommendedName>
</protein>
<feature type="domain" description="BACON" evidence="1">
    <location>
        <begin position="340"/>
        <end position="398"/>
    </location>
</feature>
<evidence type="ECO:0000259" key="2">
    <source>
        <dbReference type="Pfam" id="PF19190"/>
    </source>
</evidence>
<comment type="caution">
    <text evidence="3">The sequence shown here is derived from an EMBL/GenBank/DDBJ whole genome shotgun (WGS) entry which is preliminary data.</text>
</comment>
<feature type="domain" description="BACON" evidence="1">
    <location>
        <begin position="162"/>
        <end position="218"/>
    </location>
</feature>
<dbReference type="RefSeq" id="WP_016278549.1">
    <property type="nucleotide sequence ID" value="NZ_JANKBR010000024.1"/>
</dbReference>
<dbReference type="OrthoDB" id="1050691at2"/>
<dbReference type="PATRIC" id="fig|1235788.3.peg.4492"/>
<name>R9HXP5_9BACT</name>
<dbReference type="AlphaFoldDB" id="R9HXP5"/>
<dbReference type="Pfam" id="PF13306">
    <property type="entry name" value="LRR_5"/>
    <property type="match status" value="1"/>
</dbReference>
<dbReference type="Pfam" id="PF19190">
    <property type="entry name" value="BACON_2"/>
    <property type="match status" value="1"/>
</dbReference>
<dbReference type="InterPro" id="IPR013783">
    <property type="entry name" value="Ig-like_fold"/>
</dbReference>
<keyword evidence="4" id="KW-1185">Reference proteome</keyword>
<evidence type="ECO:0000313" key="3">
    <source>
        <dbReference type="EMBL" id="EOS08767.1"/>
    </source>
</evidence>
<gene>
    <name evidence="3" type="ORF">C802_04378</name>
</gene>
<organism evidence="3 4">
    <name type="scientific">Phocaeicola sartorii</name>
    <dbReference type="NCBI Taxonomy" id="671267"/>
    <lineage>
        <taxon>Bacteria</taxon>
        <taxon>Pseudomonadati</taxon>
        <taxon>Bacteroidota</taxon>
        <taxon>Bacteroidia</taxon>
        <taxon>Bacteroidales</taxon>
        <taxon>Bacteroidaceae</taxon>
        <taxon>Phocaeicola</taxon>
    </lineage>
</organism>
<dbReference type="HOGENOM" id="CLU_354396_0_0_10"/>
<dbReference type="InterPro" id="IPR024361">
    <property type="entry name" value="BACON"/>
</dbReference>
<feature type="domain" description="BACON" evidence="2">
    <location>
        <begin position="47"/>
        <end position="127"/>
    </location>
</feature>
<proteinExistence type="predicted"/>
<dbReference type="CDD" id="cd14948">
    <property type="entry name" value="BACON"/>
    <property type="match status" value="4"/>
</dbReference>
<dbReference type="Proteomes" id="UP000014200">
    <property type="component" value="Unassembled WGS sequence"/>
</dbReference>
<dbReference type="PANTHER" id="PTHR45661:SF3">
    <property type="entry name" value="IG-LIKE DOMAIN-CONTAINING PROTEIN"/>
    <property type="match status" value="1"/>
</dbReference>
<dbReference type="InterPro" id="IPR026906">
    <property type="entry name" value="LRR_5"/>
</dbReference>
<reference evidence="3 4" key="1">
    <citation type="submission" date="2013-04" db="EMBL/GenBank/DDBJ databases">
        <title>The Genome Sequence of Bacteroides massiliensis dnLKV3.</title>
        <authorList>
            <consortium name="The Broad Institute Genomics Platform"/>
            <consortium name="The Broad Institute Genome Sequencing Center for Infectious Disease"/>
            <person name="Earl A."/>
            <person name="Xavier R."/>
            <person name="Kuhn K."/>
            <person name="Stappenbeck T."/>
            <person name="Walker B."/>
            <person name="Young S."/>
            <person name="Zeng Q."/>
            <person name="Gargeya S."/>
            <person name="Fitzgerald M."/>
            <person name="Haas B."/>
            <person name="Abouelleil A."/>
            <person name="Allen A.W."/>
            <person name="Alvarado L."/>
            <person name="Arachchi H.M."/>
            <person name="Berlin A.M."/>
            <person name="Chapman S.B."/>
            <person name="Gainer-Dewar J."/>
            <person name="Goldberg J."/>
            <person name="Griggs A."/>
            <person name="Gujja S."/>
            <person name="Hansen M."/>
            <person name="Howarth C."/>
            <person name="Imamovic A."/>
            <person name="Ireland A."/>
            <person name="Larimer J."/>
            <person name="McCowan C."/>
            <person name="Murphy C."/>
            <person name="Pearson M."/>
            <person name="Poon T.W."/>
            <person name="Priest M."/>
            <person name="Roberts A."/>
            <person name="Saif S."/>
            <person name="Shea T."/>
            <person name="Sisk P."/>
            <person name="Sykes S."/>
            <person name="Wortman J."/>
            <person name="Nusbaum C."/>
            <person name="Birren B."/>
        </authorList>
    </citation>
    <scope>NUCLEOTIDE SEQUENCE [LARGE SCALE GENOMIC DNA]</scope>
    <source>
        <strain evidence="4">dnLKV3</strain>
    </source>
</reference>
<dbReference type="Pfam" id="PF13004">
    <property type="entry name" value="BACON"/>
    <property type="match status" value="3"/>
</dbReference>
<evidence type="ECO:0000259" key="1">
    <source>
        <dbReference type="Pfam" id="PF13004"/>
    </source>
</evidence>
<dbReference type="Gene3D" id="3.80.10.10">
    <property type="entry name" value="Ribonuclease Inhibitor"/>
    <property type="match status" value="3"/>
</dbReference>
<sequence length="873" mass="97564">MKTTIEHFHIYLLFIATVLFTACSDKDESPVITPDTDSEIYFTDAMNFNSNGGVKIFKFATNKNWTISIANTVNGSRWCTVSQDSGKAGTISIEVSASKNEGYDDRSIALTIQAGDLKRTIMITQKQKDALTLTTDRFEIDREGGIIEVEIKSNIDYQIIIAEKCKSWITQHAPSSTSRALNSKKQSFDIAPSEEYDKREGEIYIKSNDKVETIHIYQTGGGILLLSQNNYAVSDKGETISVDLKSNAEYGVIMPNVAWIKEATSRSASTHTLLYTISPNETHDNRSAEIVYYDKNSDLSDTLKIKQVQKDAIILSKKEYTVSPSGEVLEIELNSNVEIEVTTDDNWITSIETPESRALVNHKLFFQIAANETKNARNGHIFISNANKSVSETISISQGIPQLKNIHVEKAGTLPDYITADEKYKITSLILSGELNGTDIRFLREMAGSDVLGKPTQGVLAVLDMTEAKIVKGGDYYYNHYNKYQEDNPYHQYYLYYDNDIPSFSFKNCHSLKSVSIPNTATIISNSAFSECTSLESVKLPDSLIKIEGAFYNCSSLKTIQIPNSVKEIGGLCFGFCSSLTSVKLPDNIASIPFAMFADCSSLTDIQIPNSVKAIDNSAFSECYALTSIRIPEGITRIESGTFHNCESLVSVDIPQSVTFIGKDAFYNCQTLPSLNLPDNITTIQEWAFSSCDSLKSIHLPSKLTSIDKCLFNHCSSLTSIDLPEGITRIDTCAFQDCYELKSVKIPNTVQSIYWGTFIRCYKLSEVSISKSLARIPYAMFYGCITLENITIPQNVTEIEGKAFYACWKLKSITIEAIIPPTFIIEGNRPPFEDEDYKELTLYVPDVEAYRKAEVWKNFETIKNIKDKEKNSF</sequence>